<accession>A0A1H4LA63</accession>
<gene>
    <name evidence="5" type="ORF">SAMN04489745_0934</name>
</gene>
<name>A0A1H4LA63_9MICC</name>
<dbReference type="EMBL" id="FNSN01000003">
    <property type="protein sequence ID" value="SEB67583.1"/>
    <property type="molecule type" value="Genomic_DNA"/>
</dbReference>
<keyword evidence="6" id="KW-1185">Reference proteome</keyword>
<dbReference type="PANTHER" id="PTHR30363">
    <property type="entry name" value="HTH-TYPE TRANSCRIPTIONAL REGULATOR SRLR-RELATED"/>
    <property type="match status" value="1"/>
</dbReference>
<evidence type="ECO:0000313" key="6">
    <source>
        <dbReference type="Proteomes" id="UP000182652"/>
    </source>
</evidence>
<dbReference type="SUPFAM" id="SSF100950">
    <property type="entry name" value="NagB/RpiA/CoA transferase-like"/>
    <property type="match status" value="1"/>
</dbReference>
<dbReference type="Gene3D" id="3.40.50.1360">
    <property type="match status" value="1"/>
</dbReference>
<evidence type="ECO:0000259" key="4">
    <source>
        <dbReference type="PROSITE" id="PS51000"/>
    </source>
</evidence>
<reference evidence="5 6" key="1">
    <citation type="submission" date="2016-10" db="EMBL/GenBank/DDBJ databases">
        <authorList>
            <person name="de Groot N.N."/>
        </authorList>
    </citation>
    <scope>NUCLEOTIDE SEQUENCE [LARGE SCALE GENOMIC DNA]</scope>
    <source>
        <strain evidence="5 6">DSM 10495</strain>
    </source>
</reference>
<dbReference type="InterPro" id="IPR037171">
    <property type="entry name" value="NagB/RpiA_transferase-like"/>
</dbReference>
<dbReference type="STRING" id="156980.SAMN04489745_0934"/>
<dbReference type="InterPro" id="IPR018356">
    <property type="entry name" value="Tscrpt_reg_HTH_DeoR_CS"/>
</dbReference>
<dbReference type="Pfam" id="PF08220">
    <property type="entry name" value="HTH_DeoR"/>
    <property type="match status" value="1"/>
</dbReference>
<evidence type="ECO:0000313" key="5">
    <source>
        <dbReference type="EMBL" id="SEB67583.1"/>
    </source>
</evidence>
<dbReference type="Proteomes" id="UP000182652">
    <property type="component" value="Unassembled WGS sequence"/>
</dbReference>
<protein>
    <submittedName>
        <fullName evidence="5">Transcriptional regulator, DeoR family</fullName>
    </submittedName>
</protein>
<dbReference type="SMART" id="SM00420">
    <property type="entry name" value="HTH_DEOR"/>
    <property type="match status" value="1"/>
</dbReference>
<evidence type="ECO:0000256" key="2">
    <source>
        <dbReference type="ARBA" id="ARBA00023125"/>
    </source>
</evidence>
<dbReference type="InterPro" id="IPR014036">
    <property type="entry name" value="DeoR-like_C"/>
</dbReference>
<dbReference type="InterPro" id="IPR036390">
    <property type="entry name" value="WH_DNA-bd_sf"/>
</dbReference>
<dbReference type="GO" id="GO:0003700">
    <property type="term" value="F:DNA-binding transcription factor activity"/>
    <property type="evidence" value="ECO:0007669"/>
    <property type="project" value="InterPro"/>
</dbReference>
<feature type="domain" description="HTH deoR-type" evidence="4">
    <location>
        <begin position="9"/>
        <end position="64"/>
    </location>
</feature>
<dbReference type="SMART" id="SM01134">
    <property type="entry name" value="DeoRC"/>
    <property type="match status" value="1"/>
</dbReference>
<dbReference type="PRINTS" id="PR00037">
    <property type="entry name" value="HTHLACR"/>
</dbReference>
<dbReference type="GO" id="GO:0003677">
    <property type="term" value="F:DNA binding"/>
    <property type="evidence" value="ECO:0007669"/>
    <property type="project" value="UniProtKB-KW"/>
</dbReference>
<dbReference type="InterPro" id="IPR050313">
    <property type="entry name" value="Carb_Metab_HTH_regulators"/>
</dbReference>
<dbReference type="InterPro" id="IPR001034">
    <property type="entry name" value="DeoR_HTH"/>
</dbReference>
<keyword evidence="2" id="KW-0238">DNA-binding</keyword>
<dbReference type="SUPFAM" id="SSF46785">
    <property type="entry name" value="Winged helix' DNA-binding domain"/>
    <property type="match status" value="1"/>
</dbReference>
<evidence type="ECO:0000256" key="1">
    <source>
        <dbReference type="ARBA" id="ARBA00023015"/>
    </source>
</evidence>
<evidence type="ECO:0000256" key="3">
    <source>
        <dbReference type="ARBA" id="ARBA00023163"/>
    </source>
</evidence>
<dbReference type="Pfam" id="PF00455">
    <property type="entry name" value="DeoRC"/>
    <property type="match status" value="1"/>
</dbReference>
<keyword evidence="1" id="KW-0805">Transcription regulation</keyword>
<sequence length="269" mass="28315">MRSESHMLQAARHQAILEMVQKERIVKVSDLADALKVSAMTVRRDIEALSDTGLLERIHGGAKILGDAGTHEPGFELKSTQFTAEKQAIAAVAAGSVSEGMAVGLSAGTTTWALAQELVKGPAITVVTNSIRTAEIFYRSTIVNAKTEVILIGGQRTASDALVGPVATQALKSMNLDVTFLGVHGMDPQAGFSTPNVLEAETDRAFLASSRKLVVVADHSKWGIQGISSIAALEDADELVTDPGLGQKAQAILAESVRRLRIAPLAPAT</sequence>
<dbReference type="InterPro" id="IPR036388">
    <property type="entry name" value="WH-like_DNA-bd_sf"/>
</dbReference>
<dbReference type="Gene3D" id="1.10.10.10">
    <property type="entry name" value="Winged helix-like DNA-binding domain superfamily/Winged helix DNA-binding domain"/>
    <property type="match status" value="1"/>
</dbReference>
<dbReference type="PROSITE" id="PS00894">
    <property type="entry name" value="HTH_DEOR_1"/>
    <property type="match status" value="1"/>
</dbReference>
<dbReference type="AlphaFoldDB" id="A0A1H4LA63"/>
<proteinExistence type="predicted"/>
<organism evidence="5 6">
    <name type="scientific">Arthrobacter woluwensis</name>
    <dbReference type="NCBI Taxonomy" id="156980"/>
    <lineage>
        <taxon>Bacteria</taxon>
        <taxon>Bacillati</taxon>
        <taxon>Actinomycetota</taxon>
        <taxon>Actinomycetes</taxon>
        <taxon>Micrococcales</taxon>
        <taxon>Micrococcaceae</taxon>
        <taxon>Arthrobacter</taxon>
    </lineage>
</organism>
<dbReference type="PANTHER" id="PTHR30363:SF44">
    <property type="entry name" value="AGA OPERON TRANSCRIPTIONAL REPRESSOR-RELATED"/>
    <property type="match status" value="1"/>
</dbReference>
<keyword evidence="3" id="KW-0804">Transcription</keyword>
<dbReference type="PROSITE" id="PS51000">
    <property type="entry name" value="HTH_DEOR_2"/>
    <property type="match status" value="1"/>
</dbReference>